<sequence>MVETLTLYRPVGLKETELVLASDCAGFPPRLPDQPIFYPVMSAAYARQIARDWNAPDAGSGYVGFVTTFDVDAAFAARYPVRTVGARGHQELWVPSEELTDFNARLVGPVRFTEVWYGTSYQGPDSPLGPLASQLKVLLAADSARLRELIRTCPAVFLCNHGWWESTPARTQGLEDGVLDDLLTRVRAAWAEARPAWPLPARVV</sequence>
<dbReference type="Proteomes" id="UP000662747">
    <property type="component" value="Chromosome"/>
</dbReference>
<proteinExistence type="predicted"/>
<evidence type="ECO:0000313" key="1">
    <source>
        <dbReference type="EMBL" id="QSQ22582.1"/>
    </source>
</evidence>
<name>A0ABX7NYM6_9BACT</name>
<reference evidence="1 2" key="1">
    <citation type="submission" date="2021-02" db="EMBL/GenBank/DDBJ databases">
        <title>De Novo genome assembly of isolated myxobacteria.</title>
        <authorList>
            <person name="Stevens D.C."/>
        </authorList>
    </citation>
    <scope>NUCLEOTIDE SEQUENCE [LARGE SCALE GENOMIC DNA]</scope>
    <source>
        <strain evidence="2">SCPEA02</strain>
    </source>
</reference>
<dbReference type="RefSeq" id="WP_206724157.1">
    <property type="nucleotide sequence ID" value="NZ_CP071090.1"/>
</dbReference>
<keyword evidence="2" id="KW-1185">Reference proteome</keyword>
<gene>
    <name evidence="1" type="ORF">JY651_47010</name>
</gene>
<protein>
    <submittedName>
        <fullName evidence="1">Uncharacterized protein</fullName>
    </submittedName>
</protein>
<evidence type="ECO:0000313" key="2">
    <source>
        <dbReference type="Proteomes" id="UP000662747"/>
    </source>
</evidence>
<dbReference type="EMBL" id="CP071090">
    <property type="protein sequence ID" value="QSQ22582.1"/>
    <property type="molecule type" value="Genomic_DNA"/>
</dbReference>
<accession>A0ABX7NYM6</accession>
<organism evidence="1 2">
    <name type="scientific">Pyxidicoccus parkwayensis</name>
    <dbReference type="NCBI Taxonomy" id="2813578"/>
    <lineage>
        <taxon>Bacteria</taxon>
        <taxon>Pseudomonadati</taxon>
        <taxon>Myxococcota</taxon>
        <taxon>Myxococcia</taxon>
        <taxon>Myxococcales</taxon>
        <taxon>Cystobacterineae</taxon>
        <taxon>Myxococcaceae</taxon>
        <taxon>Pyxidicoccus</taxon>
    </lineage>
</organism>